<evidence type="ECO:0000313" key="8">
    <source>
        <dbReference type="EMBL" id="RGD74452.1"/>
    </source>
</evidence>
<dbReference type="Pfam" id="PF12838">
    <property type="entry name" value="Fer4_7"/>
    <property type="match status" value="1"/>
</dbReference>
<sequence>MKEAKDYFKFLVEEIHSTTFATVDDNGLPETCVIDLMLCDDEALYFLTAKGKGFYDRLIKRKFVSLSGMKGLDTMSTKAVSVKGKVCCIGKEKLDEIFEKNTYINEIYTSEESKMALAVFKIYQGVGEYVDLSVKPMIKRTFSFGGENVEKRGYEITDDCILCGKCIKVCSFNAIEEAEEKYKITEDNCLECGNCYSVCPAGAVIKY</sequence>
<evidence type="ECO:0000313" key="9">
    <source>
        <dbReference type="Proteomes" id="UP000261212"/>
    </source>
</evidence>
<keyword evidence="6" id="KW-0411">Iron-sulfur</keyword>
<dbReference type="AlphaFoldDB" id="A0A3E3DYV8"/>
<comment type="caution">
    <text evidence="8">The sequence shown here is derived from an EMBL/GenBank/DDBJ whole genome shotgun (WGS) entry which is preliminary data.</text>
</comment>
<name>A0A3E3DYV8_9FIRM</name>
<dbReference type="Gene3D" id="2.30.110.10">
    <property type="entry name" value="Electron Transport, Fmn-binding Protein, Chain A"/>
    <property type="match status" value="1"/>
</dbReference>
<evidence type="ECO:0000256" key="5">
    <source>
        <dbReference type="ARBA" id="ARBA00023004"/>
    </source>
</evidence>
<dbReference type="Proteomes" id="UP000261212">
    <property type="component" value="Unassembled WGS sequence"/>
</dbReference>
<dbReference type="PROSITE" id="PS00198">
    <property type="entry name" value="4FE4S_FER_1"/>
    <property type="match status" value="1"/>
</dbReference>
<dbReference type="GO" id="GO:0046872">
    <property type="term" value="F:metal ion binding"/>
    <property type="evidence" value="ECO:0007669"/>
    <property type="project" value="UniProtKB-KW"/>
</dbReference>
<dbReference type="Gene3D" id="3.30.70.20">
    <property type="match status" value="1"/>
</dbReference>
<evidence type="ECO:0000256" key="1">
    <source>
        <dbReference type="ARBA" id="ARBA00003532"/>
    </source>
</evidence>
<dbReference type="SUPFAM" id="SSF54862">
    <property type="entry name" value="4Fe-4S ferredoxins"/>
    <property type="match status" value="1"/>
</dbReference>
<comment type="function">
    <text evidence="1">Ferredoxins are iron-sulfur proteins that transfer electrons in a wide variety of metabolic reactions.</text>
</comment>
<organism evidence="8 9">
    <name type="scientific">Anaerofustis stercorihominis</name>
    <dbReference type="NCBI Taxonomy" id="214853"/>
    <lineage>
        <taxon>Bacteria</taxon>
        <taxon>Bacillati</taxon>
        <taxon>Bacillota</taxon>
        <taxon>Clostridia</taxon>
        <taxon>Eubacteriales</taxon>
        <taxon>Eubacteriaceae</taxon>
        <taxon>Anaerofustis</taxon>
    </lineage>
</organism>
<evidence type="ECO:0000256" key="2">
    <source>
        <dbReference type="ARBA" id="ARBA00013529"/>
    </source>
</evidence>
<evidence type="ECO:0000259" key="7">
    <source>
        <dbReference type="PROSITE" id="PS51379"/>
    </source>
</evidence>
<reference evidence="8 9" key="1">
    <citation type="submission" date="2018-08" db="EMBL/GenBank/DDBJ databases">
        <title>A genome reference for cultivated species of the human gut microbiota.</title>
        <authorList>
            <person name="Zou Y."/>
            <person name="Xue W."/>
            <person name="Luo G."/>
        </authorList>
    </citation>
    <scope>NUCLEOTIDE SEQUENCE [LARGE SCALE GENOMIC DNA]</scope>
    <source>
        <strain evidence="8 9">AM25-6</strain>
    </source>
</reference>
<dbReference type="InterPro" id="IPR017896">
    <property type="entry name" value="4Fe4S_Fe-S-bd"/>
</dbReference>
<dbReference type="GO" id="GO:0051539">
    <property type="term" value="F:4 iron, 4 sulfur cluster binding"/>
    <property type="evidence" value="ECO:0007669"/>
    <property type="project" value="UniProtKB-KW"/>
</dbReference>
<evidence type="ECO:0000256" key="4">
    <source>
        <dbReference type="ARBA" id="ARBA00022723"/>
    </source>
</evidence>
<dbReference type="InterPro" id="IPR012349">
    <property type="entry name" value="Split_barrel_FMN-bd"/>
</dbReference>
<dbReference type="EMBL" id="QUSM01000003">
    <property type="protein sequence ID" value="RGD74452.1"/>
    <property type="molecule type" value="Genomic_DNA"/>
</dbReference>
<dbReference type="RefSeq" id="WP_117532167.1">
    <property type="nucleotide sequence ID" value="NZ_CAUFKS010000170.1"/>
</dbReference>
<dbReference type="PANTHER" id="PTHR24960:SF85">
    <property type="entry name" value="POLYFERREDOXIN PROTEIN VHUB"/>
    <property type="match status" value="1"/>
</dbReference>
<protein>
    <recommendedName>
        <fullName evidence="2">Ferredoxin</fullName>
    </recommendedName>
</protein>
<evidence type="ECO:0000256" key="3">
    <source>
        <dbReference type="ARBA" id="ARBA00022485"/>
    </source>
</evidence>
<dbReference type="SUPFAM" id="SSF50475">
    <property type="entry name" value="FMN-binding split barrel"/>
    <property type="match status" value="1"/>
</dbReference>
<gene>
    <name evidence="8" type="ORF">DW687_06710</name>
</gene>
<accession>A0A3E3DYV8</accession>
<dbReference type="InterPro" id="IPR017900">
    <property type="entry name" value="4Fe4S_Fe_S_CS"/>
</dbReference>
<evidence type="ECO:0000256" key="6">
    <source>
        <dbReference type="ARBA" id="ARBA00023014"/>
    </source>
</evidence>
<keyword evidence="3" id="KW-0004">4Fe-4S</keyword>
<keyword evidence="5" id="KW-0408">Iron</keyword>
<dbReference type="Pfam" id="PF01243">
    <property type="entry name" value="PNPOx_N"/>
    <property type="match status" value="1"/>
</dbReference>
<proteinExistence type="predicted"/>
<dbReference type="PANTHER" id="PTHR24960">
    <property type="entry name" value="PHOTOSYSTEM I IRON-SULFUR CENTER-RELATED"/>
    <property type="match status" value="1"/>
</dbReference>
<dbReference type="InterPro" id="IPR050157">
    <property type="entry name" value="PSI_iron-sulfur_center"/>
</dbReference>
<dbReference type="PROSITE" id="PS51379">
    <property type="entry name" value="4FE4S_FER_2"/>
    <property type="match status" value="2"/>
</dbReference>
<feature type="domain" description="4Fe-4S ferredoxin-type" evidence="7">
    <location>
        <begin position="180"/>
        <end position="207"/>
    </location>
</feature>
<dbReference type="InterPro" id="IPR011576">
    <property type="entry name" value="Pyridox_Oxase_N"/>
</dbReference>
<keyword evidence="4" id="KW-0479">Metal-binding</keyword>
<feature type="domain" description="4Fe-4S ferredoxin-type" evidence="7">
    <location>
        <begin position="151"/>
        <end position="179"/>
    </location>
</feature>